<evidence type="ECO:0000313" key="1">
    <source>
        <dbReference type="EMBL" id="JAD91825.1"/>
    </source>
</evidence>
<protein>
    <submittedName>
        <fullName evidence="1">Uncharacterized protein</fullName>
    </submittedName>
</protein>
<reference evidence="1" key="1">
    <citation type="submission" date="2014-09" db="EMBL/GenBank/DDBJ databases">
        <authorList>
            <person name="Magalhaes I.L.F."/>
            <person name="Oliveira U."/>
            <person name="Santos F.R."/>
            <person name="Vidigal T.H.D.A."/>
            <person name="Brescovit A.D."/>
            <person name="Santos A.J."/>
        </authorList>
    </citation>
    <scope>NUCLEOTIDE SEQUENCE</scope>
    <source>
        <tissue evidence="1">Shoot tissue taken approximately 20 cm above the soil surface</tissue>
    </source>
</reference>
<dbReference type="EMBL" id="GBRH01206070">
    <property type="protein sequence ID" value="JAD91825.1"/>
    <property type="molecule type" value="Transcribed_RNA"/>
</dbReference>
<organism evidence="1">
    <name type="scientific">Arundo donax</name>
    <name type="common">Giant reed</name>
    <name type="synonym">Donax arundinaceus</name>
    <dbReference type="NCBI Taxonomy" id="35708"/>
    <lineage>
        <taxon>Eukaryota</taxon>
        <taxon>Viridiplantae</taxon>
        <taxon>Streptophyta</taxon>
        <taxon>Embryophyta</taxon>
        <taxon>Tracheophyta</taxon>
        <taxon>Spermatophyta</taxon>
        <taxon>Magnoliopsida</taxon>
        <taxon>Liliopsida</taxon>
        <taxon>Poales</taxon>
        <taxon>Poaceae</taxon>
        <taxon>PACMAD clade</taxon>
        <taxon>Arundinoideae</taxon>
        <taxon>Arundineae</taxon>
        <taxon>Arundo</taxon>
    </lineage>
</organism>
<reference evidence="1" key="2">
    <citation type="journal article" date="2015" name="Data Brief">
        <title>Shoot transcriptome of the giant reed, Arundo donax.</title>
        <authorList>
            <person name="Barrero R.A."/>
            <person name="Guerrero F.D."/>
            <person name="Moolhuijzen P."/>
            <person name="Goolsby J.A."/>
            <person name="Tidwell J."/>
            <person name="Bellgard S.E."/>
            <person name="Bellgard M.I."/>
        </authorList>
    </citation>
    <scope>NUCLEOTIDE SEQUENCE</scope>
    <source>
        <tissue evidence="1">Shoot tissue taken approximately 20 cm above the soil surface</tissue>
    </source>
</reference>
<dbReference type="AlphaFoldDB" id="A0A0A9E1N4"/>
<sequence length="17" mass="2052">MHASEIPLLMHIYQQKL</sequence>
<accession>A0A0A9E1N4</accession>
<name>A0A0A9E1N4_ARUDO</name>
<proteinExistence type="predicted"/>